<proteinExistence type="predicted"/>
<evidence type="ECO:0000313" key="1">
    <source>
        <dbReference type="EMBL" id="MFL2028127.1"/>
    </source>
</evidence>
<dbReference type="Gene3D" id="1.10.10.2910">
    <property type="match status" value="1"/>
</dbReference>
<gene>
    <name evidence="1" type="ORF">ACEN34_00635</name>
</gene>
<name>A0ABW8U8C0_9LACO</name>
<dbReference type="RefSeq" id="WP_407136692.1">
    <property type="nucleotide sequence ID" value="NZ_JBGQPK010000001.1"/>
</dbReference>
<reference evidence="1 2" key="1">
    <citation type="submission" date="2024-08" db="EMBL/GenBank/DDBJ databases">
        <authorList>
            <person name="Arias E."/>
        </authorList>
    </citation>
    <scope>NUCLEOTIDE SEQUENCE [LARGE SCALE GENOMIC DNA]</scope>
    <source>
        <strain evidence="1 2">FAM 25317</strain>
    </source>
</reference>
<sequence length="136" mass="15513">MDEIVTYLFNLALKNKIGVEATNLLSPEAPSIAVADERKIIINLNWPNKNELPFQIAHEISHILNHDDGVLYYTTYASQSKIEANANLTAIELLATYYQDCFDFENINPVRFMQTFGIPLNLEYQVTDKLTEIFGI</sequence>
<organism evidence="1 2">
    <name type="scientific">Loigolactobacillus zhaoyuanensis</name>
    <dbReference type="NCBI Taxonomy" id="2486017"/>
    <lineage>
        <taxon>Bacteria</taxon>
        <taxon>Bacillati</taxon>
        <taxon>Bacillota</taxon>
        <taxon>Bacilli</taxon>
        <taxon>Lactobacillales</taxon>
        <taxon>Lactobacillaceae</taxon>
        <taxon>Loigolactobacillus</taxon>
    </lineage>
</organism>
<comment type="caution">
    <text evidence="1">The sequence shown here is derived from an EMBL/GenBank/DDBJ whole genome shotgun (WGS) entry which is preliminary data.</text>
</comment>
<dbReference type="Proteomes" id="UP001625389">
    <property type="component" value="Unassembled WGS sequence"/>
</dbReference>
<accession>A0ABW8U8C0</accession>
<protein>
    <submittedName>
        <fullName evidence="1">ImmA/IrrE family metallo-endopeptidase</fullName>
    </submittedName>
</protein>
<dbReference type="EMBL" id="JBGQPK010000001">
    <property type="protein sequence ID" value="MFL2028127.1"/>
    <property type="molecule type" value="Genomic_DNA"/>
</dbReference>
<evidence type="ECO:0000313" key="2">
    <source>
        <dbReference type="Proteomes" id="UP001625389"/>
    </source>
</evidence>
<keyword evidence="2" id="KW-1185">Reference proteome</keyword>